<comment type="subcellular location">
    <subcellularLocation>
        <location evidence="1">Cell membrane</location>
        <topology evidence="1">Multi-pass membrane protein</topology>
    </subcellularLocation>
</comment>
<dbReference type="PANTHER" id="PTHR33908">
    <property type="entry name" value="MANNOSYLTRANSFERASE YKCB-RELATED"/>
    <property type="match status" value="1"/>
</dbReference>
<dbReference type="Proteomes" id="UP001501645">
    <property type="component" value="Unassembled WGS sequence"/>
</dbReference>
<keyword evidence="10" id="KW-1185">Reference proteome</keyword>
<sequence>MSAAAGAPLDLGGLPSTRGERWAIAAVTAAFLAVVAFWAFFTPLFDAPDETLHVNSALRLAEGGGWPEPGTAPFQAMIQDAREEAAWPAEERTTFAELRAADPGSDGFDQMTQHPPTYYLYVSLFLRAIDVMDLRVDLVLLVARLSGLVFAAPLPLLVWDSVRRLTRSPRAGVVGAASLLAVPQLAHILGSVSNDVMTIAASSAVVWLGIRLMTGDARHRVVAGLGLFLALALLTKSTALPLVPFAALSVLCWPAHLPLAVRARRTAVAGVLAIAGGWWWVRNLVVYRSLQPAGIVYDNDGPADAEPDVLYFAEQLWQRVSNTFWGRFGWLDHAMPSFLTDILTVVCLFVVLAFAVRRGPDLGRSLLIAAVPLLALVAMLTQIWPSYVHSLQPAGMQGRYFFTSIIPLVALSALAWRRMTAPTWHRRVGVAIVVVSAAVGLVGYLTEFFLAYGGDGARLLMLLPGSDAVDIAIMIAAAVVGMTGVAAAVAFIAARPRPAAAPR</sequence>
<feature type="transmembrane region" description="Helical" evidence="8">
    <location>
        <begin position="196"/>
        <end position="214"/>
    </location>
</feature>
<keyword evidence="7 8" id="KW-0472">Membrane</keyword>
<comment type="caution">
    <text evidence="9">The sequence shown here is derived from an EMBL/GenBank/DDBJ whole genome shotgun (WGS) entry which is preliminary data.</text>
</comment>
<evidence type="ECO:0000256" key="1">
    <source>
        <dbReference type="ARBA" id="ARBA00004651"/>
    </source>
</evidence>
<evidence type="ECO:0000256" key="8">
    <source>
        <dbReference type="SAM" id="Phobius"/>
    </source>
</evidence>
<feature type="transmembrane region" description="Helical" evidence="8">
    <location>
        <begin position="138"/>
        <end position="159"/>
    </location>
</feature>
<feature type="transmembrane region" description="Helical" evidence="8">
    <location>
        <begin position="428"/>
        <end position="451"/>
    </location>
</feature>
<dbReference type="RefSeq" id="WP_345436858.1">
    <property type="nucleotide sequence ID" value="NZ_BAABKO010000001.1"/>
</dbReference>
<name>A0ABP8ZY71_9MICO</name>
<proteinExistence type="predicted"/>
<evidence type="ECO:0000256" key="6">
    <source>
        <dbReference type="ARBA" id="ARBA00022989"/>
    </source>
</evidence>
<feature type="transmembrane region" description="Helical" evidence="8">
    <location>
        <begin position="22"/>
        <end position="41"/>
    </location>
</feature>
<feature type="transmembrane region" description="Helical" evidence="8">
    <location>
        <begin position="399"/>
        <end position="416"/>
    </location>
</feature>
<evidence type="ECO:0000256" key="7">
    <source>
        <dbReference type="ARBA" id="ARBA00023136"/>
    </source>
</evidence>
<evidence type="ECO:0000256" key="3">
    <source>
        <dbReference type="ARBA" id="ARBA00022676"/>
    </source>
</evidence>
<feature type="transmembrane region" description="Helical" evidence="8">
    <location>
        <begin position="471"/>
        <end position="494"/>
    </location>
</feature>
<gene>
    <name evidence="9" type="ORF">GCM10023351_11410</name>
</gene>
<organism evidence="9 10">
    <name type="scientific">Microbacterium gilvum</name>
    <dbReference type="NCBI Taxonomy" id="1336204"/>
    <lineage>
        <taxon>Bacteria</taxon>
        <taxon>Bacillati</taxon>
        <taxon>Actinomycetota</taxon>
        <taxon>Actinomycetes</taxon>
        <taxon>Micrococcales</taxon>
        <taxon>Microbacteriaceae</taxon>
        <taxon>Microbacterium</taxon>
    </lineage>
</organism>
<feature type="transmembrane region" description="Helical" evidence="8">
    <location>
        <begin position="366"/>
        <end position="387"/>
    </location>
</feature>
<keyword evidence="5 8" id="KW-0812">Transmembrane</keyword>
<protein>
    <recommendedName>
        <fullName evidence="11">Glycosyltransferase RgtA/B/C/D-like domain-containing protein</fullName>
    </recommendedName>
</protein>
<keyword evidence="2" id="KW-1003">Cell membrane</keyword>
<evidence type="ECO:0000256" key="4">
    <source>
        <dbReference type="ARBA" id="ARBA00022679"/>
    </source>
</evidence>
<dbReference type="InterPro" id="IPR050297">
    <property type="entry name" value="LipidA_mod_glycosyltrf_83"/>
</dbReference>
<dbReference type="PANTHER" id="PTHR33908:SF11">
    <property type="entry name" value="MEMBRANE PROTEIN"/>
    <property type="match status" value="1"/>
</dbReference>
<dbReference type="EMBL" id="BAABKO010000001">
    <property type="protein sequence ID" value="GAA4769391.1"/>
    <property type="molecule type" value="Genomic_DNA"/>
</dbReference>
<keyword evidence="6 8" id="KW-1133">Transmembrane helix</keyword>
<feature type="transmembrane region" description="Helical" evidence="8">
    <location>
        <begin position="221"/>
        <end position="239"/>
    </location>
</feature>
<accession>A0ABP8ZY71</accession>
<evidence type="ECO:0000313" key="9">
    <source>
        <dbReference type="EMBL" id="GAA4769391.1"/>
    </source>
</evidence>
<feature type="transmembrane region" description="Helical" evidence="8">
    <location>
        <begin position="334"/>
        <end position="354"/>
    </location>
</feature>
<evidence type="ECO:0000313" key="10">
    <source>
        <dbReference type="Proteomes" id="UP001501645"/>
    </source>
</evidence>
<keyword evidence="3" id="KW-0328">Glycosyltransferase</keyword>
<evidence type="ECO:0000256" key="2">
    <source>
        <dbReference type="ARBA" id="ARBA00022475"/>
    </source>
</evidence>
<evidence type="ECO:0008006" key="11">
    <source>
        <dbReference type="Google" id="ProtNLM"/>
    </source>
</evidence>
<dbReference type="Pfam" id="PF09913">
    <property type="entry name" value="DUF2142"/>
    <property type="match status" value="1"/>
</dbReference>
<keyword evidence="4" id="KW-0808">Transferase</keyword>
<evidence type="ECO:0000256" key="5">
    <source>
        <dbReference type="ARBA" id="ARBA00022692"/>
    </source>
</evidence>
<dbReference type="InterPro" id="IPR018674">
    <property type="entry name" value="DUF2142_membrane"/>
</dbReference>
<reference evidence="10" key="1">
    <citation type="journal article" date="2019" name="Int. J. Syst. Evol. Microbiol.">
        <title>The Global Catalogue of Microorganisms (GCM) 10K type strain sequencing project: providing services to taxonomists for standard genome sequencing and annotation.</title>
        <authorList>
            <consortium name="The Broad Institute Genomics Platform"/>
            <consortium name="The Broad Institute Genome Sequencing Center for Infectious Disease"/>
            <person name="Wu L."/>
            <person name="Ma J."/>
        </authorList>
    </citation>
    <scope>NUCLEOTIDE SEQUENCE [LARGE SCALE GENOMIC DNA]</scope>
    <source>
        <strain evidence="10">JCM 18537</strain>
    </source>
</reference>